<dbReference type="Proteomes" id="UP000695000">
    <property type="component" value="Unplaced"/>
</dbReference>
<feature type="transmembrane region" description="Helical" evidence="6">
    <location>
        <begin position="143"/>
        <end position="163"/>
    </location>
</feature>
<keyword evidence="3 6" id="KW-1133">Transmembrane helix</keyword>
<dbReference type="PRINTS" id="PR00171">
    <property type="entry name" value="SUGRTRNSPORT"/>
</dbReference>
<dbReference type="InterPro" id="IPR036259">
    <property type="entry name" value="MFS_trans_sf"/>
</dbReference>
<evidence type="ECO:0000259" key="7">
    <source>
        <dbReference type="PROSITE" id="PS50850"/>
    </source>
</evidence>
<evidence type="ECO:0000256" key="1">
    <source>
        <dbReference type="ARBA" id="ARBA00004141"/>
    </source>
</evidence>
<name>A0ABM1M924_NICVS</name>
<dbReference type="SUPFAM" id="SSF103473">
    <property type="entry name" value="MFS general substrate transporter"/>
    <property type="match status" value="1"/>
</dbReference>
<feature type="transmembrane region" description="Helical" evidence="6">
    <location>
        <begin position="316"/>
        <end position="338"/>
    </location>
</feature>
<dbReference type="PANTHER" id="PTHR48021:SF46">
    <property type="entry name" value="MAJOR FACILITATOR SUPERFAMILY (MFS) PROFILE DOMAIN-CONTAINING PROTEIN"/>
    <property type="match status" value="1"/>
</dbReference>
<evidence type="ECO:0000256" key="6">
    <source>
        <dbReference type="SAM" id="Phobius"/>
    </source>
</evidence>
<protein>
    <submittedName>
        <fullName evidence="9">Facilitated trehalose transporter Tret1-like</fullName>
    </submittedName>
</protein>
<feature type="transmembrane region" description="Helical" evidence="6">
    <location>
        <begin position="418"/>
        <end position="437"/>
    </location>
</feature>
<gene>
    <name evidence="9" type="primary">LOC108558612</name>
</gene>
<proteinExistence type="predicted"/>
<dbReference type="PROSITE" id="PS50850">
    <property type="entry name" value="MFS"/>
    <property type="match status" value="1"/>
</dbReference>
<dbReference type="InterPro" id="IPR005829">
    <property type="entry name" value="Sugar_transporter_CS"/>
</dbReference>
<feature type="transmembrane region" description="Helical" evidence="6">
    <location>
        <begin position="350"/>
        <end position="375"/>
    </location>
</feature>
<feature type="transmembrane region" description="Helical" evidence="6">
    <location>
        <begin position="251"/>
        <end position="271"/>
    </location>
</feature>
<evidence type="ECO:0000256" key="2">
    <source>
        <dbReference type="ARBA" id="ARBA00022692"/>
    </source>
</evidence>
<sequence>MFVKSASNYAWSTQVIAAMAATINSISDGIHFSWASPVIPILSSSDSPIPITETDEQWLELLYMIGGIAGLPLTMFAVDRFGRKRSILLASINNLLSWIMIAFATNVTTLHVARFLAGLGADVAFVASPMYIAEIADQKIRGFLVASINVMLLIGIVICYSVAPFVSIQVSSMVGAAFIVAQLITLPFMPETPYYNLLKGREDEADDSLRWLRRSVDVKEEMEQIKAAVARQSAERGKFKDIFIVPSNRKALIILTVLNVAQHLSSISVLLMNLHTIFEDAEGIIDKNSSAIIFAIIMLLSMVISACVMDKCGRKLLLITSSLTSSVALGSLAVYLTYKHLGYDVLPYNWVPVAAVFTYAAAFRMGLGSVPIVLTGELFPTSVKGKGMTLSDFTYVFFGAITIYLFQVMEKGVGMHVAFYIFSISCSLTALFTALFIPETKGKTLEQIQLILKGEHDTRTDCMQIVSRN</sequence>
<evidence type="ECO:0000256" key="4">
    <source>
        <dbReference type="ARBA" id="ARBA00023136"/>
    </source>
</evidence>
<dbReference type="GeneID" id="108558612"/>
<keyword evidence="4 6" id="KW-0472">Membrane</keyword>
<evidence type="ECO:0000256" key="5">
    <source>
        <dbReference type="ARBA" id="ARBA00023180"/>
    </source>
</evidence>
<dbReference type="PANTHER" id="PTHR48021">
    <property type="match status" value="1"/>
</dbReference>
<dbReference type="InterPro" id="IPR020846">
    <property type="entry name" value="MFS_dom"/>
</dbReference>
<feature type="transmembrane region" description="Helical" evidence="6">
    <location>
        <begin position="291"/>
        <end position="309"/>
    </location>
</feature>
<accession>A0ABM1M924</accession>
<reference evidence="9" key="1">
    <citation type="submission" date="2025-08" db="UniProtKB">
        <authorList>
            <consortium name="RefSeq"/>
        </authorList>
    </citation>
    <scope>IDENTIFICATION</scope>
    <source>
        <tissue evidence="9">Whole Larva</tissue>
    </source>
</reference>
<evidence type="ECO:0000313" key="9">
    <source>
        <dbReference type="RefSeq" id="XP_017771074.1"/>
    </source>
</evidence>
<keyword evidence="8" id="KW-1185">Reference proteome</keyword>
<feature type="transmembrane region" description="Helical" evidence="6">
    <location>
        <begin position="387"/>
        <end position="406"/>
    </location>
</feature>
<comment type="subcellular location">
    <subcellularLocation>
        <location evidence="1">Membrane</location>
        <topology evidence="1">Multi-pass membrane protein</topology>
    </subcellularLocation>
</comment>
<feature type="transmembrane region" description="Helical" evidence="6">
    <location>
        <begin position="87"/>
        <end position="105"/>
    </location>
</feature>
<feature type="transmembrane region" description="Helical" evidence="6">
    <location>
        <begin position="111"/>
        <end position="131"/>
    </location>
</feature>
<dbReference type="RefSeq" id="XP_017771074.1">
    <property type="nucleotide sequence ID" value="XM_017915585.1"/>
</dbReference>
<keyword evidence="5" id="KW-0325">Glycoprotein</keyword>
<organism evidence="8 9">
    <name type="scientific">Nicrophorus vespilloides</name>
    <name type="common">Boreal carrion beetle</name>
    <dbReference type="NCBI Taxonomy" id="110193"/>
    <lineage>
        <taxon>Eukaryota</taxon>
        <taxon>Metazoa</taxon>
        <taxon>Ecdysozoa</taxon>
        <taxon>Arthropoda</taxon>
        <taxon>Hexapoda</taxon>
        <taxon>Insecta</taxon>
        <taxon>Pterygota</taxon>
        <taxon>Neoptera</taxon>
        <taxon>Endopterygota</taxon>
        <taxon>Coleoptera</taxon>
        <taxon>Polyphaga</taxon>
        <taxon>Staphyliniformia</taxon>
        <taxon>Silphidae</taxon>
        <taxon>Nicrophorinae</taxon>
        <taxon>Nicrophorus</taxon>
    </lineage>
</organism>
<feature type="domain" description="Major facilitator superfamily (MFS) profile" evidence="7">
    <location>
        <begin position="13"/>
        <end position="441"/>
    </location>
</feature>
<keyword evidence="2 6" id="KW-0812">Transmembrane</keyword>
<evidence type="ECO:0000256" key="3">
    <source>
        <dbReference type="ARBA" id="ARBA00022989"/>
    </source>
</evidence>
<evidence type="ECO:0000313" key="8">
    <source>
        <dbReference type="Proteomes" id="UP000695000"/>
    </source>
</evidence>
<dbReference type="Pfam" id="PF00083">
    <property type="entry name" value="Sugar_tr"/>
    <property type="match status" value="1"/>
</dbReference>
<dbReference type="InterPro" id="IPR050549">
    <property type="entry name" value="MFS_Trehalose_Transporter"/>
</dbReference>
<feature type="transmembrane region" description="Helical" evidence="6">
    <location>
        <begin position="169"/>
        <end position="189"/>
    </location>
</feature>
<dbReference type="InterPro" id="IPR003663">
    <property type="entry name" value="Sugar/inositol_transpt"/>
</dbReference>
<dbReference type="Gene3D" id="1.20.1250.20">
    <property type="entry name" value="MFS general substrate transporter like domains"/>
    <property type="match status" value="1"/>
</dbReference>
<dbReference type="InterPro" id="IPR005828">
    <property type="entry name" value="MFS_sugar_transport-like"/>
</dbReference>
<dbReference type="PROSITE" id="PS00216">
    <property type="entry name" value="SUGAR_TRANSPORT_1"/>
    <property type="match status" value="1"/>
</dbReference>